<comment type="caution">
    <text evidence="4">The sequence shown here is derived from an EMBL/GenBank/DDBJ whole genome shotgun (WGS) entry which is preliminary data.</text>
</comment>
<evidence type="ECO:0000259" key="3">
    <source>
        <dbReference type="Pfam" id="PF18962"/>
    </source>
</evidence>
<sequence length="549" mass="60493">MRNITKIITVFCFSLQSIAIAQWNINTNQNNPICNIVGYDVSSPQIVSDGKGGGIIVWSDNRSGTTTDIYAQRINADGYVQWAIDGIPICTATGNQSQVRIISDGEFGAIMTWVDTRNGNWDIYSQRINEAGIPLWANNGIVICDAQNFQNKPRIIPYQNNGAIISWTDRRNNSTNDDIYTQRIDGNGTIQWAYNGIPVCTDCIESFSTTSIPQIVADNTTQEIFYTWPNLDASETDIYAQKLNSNGIPLWSTNGIPICTSPNIQSKQKSVLDNTGGIIVCWEDNRTNTGNNIFAQRINALGNIQWALNGIEICNAAGYEQNPYMLADGNGGAYIAWEDERFFVKDIYAQKINNNGISQWQANGIPICTAAGTQSGPAIKTINPSGIVIAWEDNRNGSGDIYAQQITNNGNVLWASNGEIITNASGHQYTFDLTNGISNNLIFTWEDNRNGPTDIYATTLNSNGTLNSLTTNSTEQISVYPNPTTSFININNPNNFKINKYIISDMSGKKITELNGDSSSLNISMLSNGLYIMQIHSNHTIFSTKIIKH</sequence>
<name>A0ABW3BW16_9FLAO</name>
<dbReference type="InterPro" id="IPR026444">
    <property type="entry name" value="Secre_tail"/>
</dbReference>
<keyword evidence="5" id="KW-1185">Reference proteome</keyword>
<evidence type="ECO:0000313" key="5">
    <source>
        <dbReference type="Proteomes" id="UP001597011"/>
    </source>
</evidence>
<evidence type="ECO:0000313" key="4">
    <source>
        <dbReference type="EMBL" id="MFD0837360.1"/>
    </source>
</evidence>
<feature type="domain" description="Secretion system C-terminal sorting" evidence="3">
    <location>
        <begin position="479"/>
        <end position="547"/>
    </location>
</feature>
<evidence type="ECO:0000256" key="2">
    <source>
        <dbReference type="SAM" id="SignalP"/>
    </source>
</evidence>
<keyword evidence="1 2" id="KW-0732">Signal</keyword>
<dbReference type="RefSeq" id="WP_379944050.1">
    <property type="nucleotide sequence ID" value="NZ_JBHTIB010000028.1"/>
</dbReference>
<reference evidence="5" key="1">
    <citation type="journal article" date="2019" name="Int. J. Syst. Evol. Microbiol.">
        <title>The Global Catalogue of Microorganisms (GCM) 10K type strain sequencing project: providing services to taxonomists for standard genome sequencing and annotation.</title>
        <authorList>
            <consortium name="The Broad Institute Genomics Platform"/>
            <consortium name="The Broad Institute Genome Sequencing Center for Infectious Disease"/>
            <person name="Wu L."/>
            <person name="Ma J."/>
        </authorList>
    </citation>
    <scope>NUCLEOTIDE SEQUENCE [LARGE SCALE GENOMIC DNA]</scope>
    <source>
        <strain evidence="5">CCUG 60529</strain>
    </source>
</reference>
<dbReference type="EMBL" id="JBHTIB010000028">
    <property type="protein sequence ID" value="MFD0837360.1"/>
    <property type="molecule type" value="Genomic_DNA"/>
</dbReference>
<organism evidence="4 5">
    <name type="scientific">Mariniflexile aquimaris</name>
    <dbReference type="NCBI Taxonomy" id="881009"/>
    <lineage>
        <taxon>Bacteria</taxon>
        <taxon>Pseudomonadati</taxon>
        <taxon>Bacteroidota</taxon>
        <taxon>Flavobacteriia</taxon>
        <taxon>Flavobacteriales</taxon>
        <taxon>Flavobacteriaceae</taxon>
        <taxon>Mariniflexile</taxon>
    </lineage>
</organism>
<feature type="signal peptide" evidence="2">
    <location>
        <begin position="1"/>
        <end position="21"/>
    </location>
</feature>
<dbReference type="Proteomes" id="UP001597011">
    <property type="component" value="Unassembled WGS sequence"/>
</dbReference>
<gene>
    <name evidence="4" type="ORF">ACFQ0I_16395</name>
</gene>
<evidence type="ECO:0000256" key="1">
    <source>
        <dbReference type="ARBA" id="ARBA00022729"/>
    </source>
</evidence>
<accession>A0ABW3BW16</accession>
<proteinExistence type="predicted"/>
<feature type="chain" id="PRO_5046675591" evidence="2">
    <location>
        <begin position="22"/>
        <end position="549"/>
    </location>
</feature>
<dbReference type="Pfam" id="PF18962">
    <property type="entry name" value="Por_Secre_tail"/>
    <property type="match status" value="1"/>
</dbReference>
<dbReference type="NCBIfam" id="TIGR04183">
    <property type="entry name" value="Por_Secre_tail"/>
    <property type="match status" value="1"/>
</dbReference>
<protein>
    <submittedName>
        <fullName evidence="4">T9SS type A sorting domain-containing protein</fullName>
    </submittedName>
</protein>